<sequence>MSPSLANSLSTSAPSALCLRLRCQSSTRAVHAVHLPRRPHAFRPQPEVRRAQLRRITSEIAHISAKFMLM</sequence>
<dbReference type="Proteomes" id="UP000305948">
    <property type="component" value="Unassembled WGS sequence"/>
</dbReference>
<name>A0A5C3MWK1_9AGAM</name>
<proteinExistence type="predicted"/>
<protein>
    <submittedName>
        <fullName evidence="1">Uncharacterized protein</fullName>
    </submittedName>
</protein>
<dbReference type="AlphaFoldDB" id="A0A5C3MWK1"/>
<accession>A0A5C3MWK1</accession>
<evidence type="ECO:0000313" key="2">
    <source>
        <dbReference type="Proteomes" id="UP000305948"/>
    </source>
</evidence>
<organism evidence="1 2">
    <name type="scientific">Heliocybe sulcata</name>
    <dbReference type="NCBI Taxonomy" id="5364"/>
    <lineage>
        <taxon>Eukaryota</taxon>
        <taxon>Fungi</taxon>
        <taxon>Dikarya</taxon>
        <taxon>Basidiomycota</taxon>
        <taxon>Agaricomycotina</taxon>
        <taxon>Agaricomycetes</taxon>
        <taxon>Gloeophyllales</taxon>
        <taxon>Gloeophyllaceae</taxon>
        <taxon>Heliocybe</taxon>
    </lineage>
</organism>
<keyword evidence="2" id="KW-1185">Reference proteome</keyword>
<gene>
    <name evidence="1" type="ORF">OE88DRAFT_1662293</name>
</gene>
<reference evidence="1 2" key="1">
    <citation type="journal article" date="2019" name="Nat. Ecol. Evol.">
        <title>Megaphylogeny resolves global patterns of mushroom evolution.</title>
        <authorList>
            <person name="Varga T."/>
            <person name="Krizsan K."/>
            <person name="Foldi C."/>
            <person name="Dima B."/>
            <person name="Sanchez-Garcia M."/>
            <person name="Sanchez-Ramirez S."/>
            <person name="Szollosi G.J."/>
            <person name="Szarkandi J.G."/>
            <person name="Papp V."/>
            <person name="Albert L."/>
            <person name="Andreopoulos W."/>
            <person name="Angelini C."/>
            <person name="Antonin V."/>
            <person name="Barry K.W."/>
            <person name="Bougher N.L."/>
            <person name="Buchanan P."/>
            <person name="Buyck B."/>
            <person name="Bense V."/>
            <person name="Catcheside P."/>
            <person name="Chovatia M."/>
            <person name="Cooper J."/>
            <person name="Damon W."/>
            <person name="Desjardin D."/>
            <person name="Finy P."/>
            <person name="Geml J."/>
            <person name="Haridas S."/>
            <person name="Hughes K."/>
            <person name="Justo A."/>
            <person name="Karasinski D."/>
            <person name="Kautmanova I."/>
            <person name="Kiss B."/>
            <person name="Kocsube S."/>
            <person name="Kotiranta H."/>
            <person name="LaButti K.M."/>
            <person name="Lechner B.E."/>
            <person name="Liimatainen K."/>
            <person name="Lipzen A."/>
            <person name="Lukacs Z."/>
            <person name="Mihaltcheva S."/>
            <person name="Morgado L.N."/>
            <person name="Niskanen T."/>
            <person name="Noordeloos M.E."/>
            <person name="Ohm R.A."/>
            <person name="Ortiz-Santana B."/>
            <person name="Ovrebo C."/>
            <person name="Racz N."/>
            <person name="Riley R."/>
            <person name="Savchenko A."/>
            <person name="Shiryaev A."/>
            <person name="Soop K."/>
            <person name="Spirin V."/>
            <person name="Szebenyi C."/>
            <person name="Tomsovsky M."/>
            <person name="Tulloss R.E."/>
            <person name="Uehling J."/>
            <person name="Grigoriev I.V."/>
            <person name="Vagvolgyi C."/>
            <person name="Papp T."/>
            <person name="Martin F.M."/>
            <person name="Miettinen O."/>
            <person name="Hibbett D.S."/>
            <person name="Nagy L.G."/>
        </authorList>
    </citation>
    <scope>NUCLEOTIDE SEQUENCE [LARGE SCALE GENOMIC DNA]</scope>
    <source>
        <strain evidence="1 2">OMC1185</strain>
    </source>
</reference>
<dbReference type="EMBL" id="ML213515">
    <property type="protein sequence ID" value="TFK49694.1"/>
    <property type="molecule type" value="Genomic_DNA"/>
</dbReference>
<evidence type="ECO:0000313" key="1">
    <source>
        <dbReference type="EMBL" id="TFK49694.1"/>
    </source>
</evidence>